<keyword evidence="2" id="KW-0460">Magnesium</keyword>
<dbReference type="EC" id="3.1.3.16" evidence="2"/>
<keyword evidence="2" id="KW-0904">Protein phosphatase</keyword>
<reference evidence="4" key="1">
    <citation type="submission" date="2021-02" db="EMBL/GenBank/DDBJ databases">
        <authorList>
            <person name="Nowell W R."/>
        </authorList>
    </citation>
    <scope>NUCLEOTIDE SEQUENCE</scope>
</reference>
<evidence type="ECO:0000313" key="5">
    <source>
        <dbReference type="Proteomes" id="UP000663834"/>
    </source>
</evidence>
<dbReference type="PROSITE" id="PS51746">
    <property type="entry name" value="PPM_2"/>
    <property type="match status" value="1"/>
</dbReference>
<dbReference type="SMART" id="SM00332">
    <property type="entry name" value="PP2Cc"/>
    <property type="match status" value="1"/>
</dbReference>
<proteinExistence type="inferred from homology"/>
<keyword evidence="2" id="KW-0378">Hydrolase</keyword>
<dbReference type="Pfam" id="PF13672">
    <property type="entry name" value="PP2C_2"/>
    <property type="match status" value="1"/>
</dbReference>
<gene>
    <name evidence="4" type="ORF">KQP761_LOCUS20721</name>
</gene>
<sequence>MSLSMIKRNKLTVGVFNYRCPKFFQNKFILIMQSLSLYARLFARVISSTEAENILFNGLLRLSSSSVHVTQSSNSLAITCPSTAIKHAVHLITVSSGYSSHDNNEHEYITQTKRKNSLIEQQSNSSNVYGDDAFFVTRHRLGDFLGVADGVGGWREHGIDPSLFSRSLMDACKSLIDNKLIDLNPLTLKELLSKGYKKLLEDKQCIIGSSTACIVALHNEERILHTANLGDSGFVVIRRSTIVHRSQEQQHYFNSPFQLAIHPTIKDPRLIADSPDLASVTSFHVEENDFIVIATDGLWDNLPDTTILEEIKQIKEPTLDNLQRAAHKLAKRALKNGYDPNFYSPFARSAKRSLGINICGGKPDDVTVLLAVVKSTFV</sequence>
<evidence type="ECO:0000256" key="2">
    <source>
        <dbReference type="RuleBase" id="RU366020"/>
    </source>
</evidence>
<dbReference type="GO" id="GO:0004722">
    <property type="term" value="F:protein serine/threonine phosphatase activity"/>
    <property type="evidence" value="ECO:0007669"/>
    <property type="project" value="UniProtKB-EC"/>
</dbReference>
<comment type="cofactor">
    <cofactor evidence="2">
        <name>Mg(2+)</name>
        <dbReference type="ChEBI" id="CHEBI:18420"/>
    </cofactor>
</comment>
<comment type="catalytic activity">
    <reaction evidence="2">
        <text>O-phospho-L-seryl-[protein] + H2O = L-seryl-[protein] + phosphate</text>
        <dbReference type="Rhea" id="RHEA:20629"/>
        <dbReference type="Rhea" id="RHEA-COMP:9863"/>
        <dbReference type="Rhea" id="RHEA-COMP:11604"/>
        <dbReference type="ChEBI" id="CHEBI:15377"/>
        <dbReference type="ChEBI" id="CHEBI:29999"/>
        <dbReference type="ChEBI" id="CHEBI:43474"/>
        <dbReference type="ChEBI" id="CHEBI:83421"/>
        <dbReference type="EC" id="3.1.3.16"/>
    </reaction>
</comment>
<keyword evidence="2" id="KW-0479">Metal-binding</keyword>
<comment type="catalytic activity">
    <reaction evidence="2">
        <text>O-phospho-L-threonyl-[protein] + H2O = L-threonyl-[protein] + phosphate</text>
        <dbReference type="Rhea" id="RHEA:47004"/>
        <dbReference type="Rhea" id="RHEA-COMP:11060"/>
        <dbReference type="Rhea" id="RHEA-COMP:11605"/>
        <dbReference type="ChEBI" id="CHEBI:15377"/>
        <dbReference type="ChEBI" id="CHEBI:30013"/>
        <dbReference type="ChEBI" id="CHEBI:43474"/>
        <dbReference type="ChEBI" id="CHEBI:61977"/>
        <dbReference type="EC" id="3.1.3.16"/>
    </reaction>
</comment>
<dbReference type="AlphaFoldDB" id="A0A815ZM32"/>
<keyword evidence="2" id="KW-0464">Manganese</keyword>
<dbReference type="InterPro" id="IPR039123">
    <property type="entry name" value="PPTC7"/>
</dbReference>
<organism evidence="4 5">
    <name type="scientific">Rotaria magnacalcarata</name>
    <dbReference type="NCBI Taxonomy" id="392030"/>
    <lineage>
        <taxon>Eukaryota</taxon>
        <taxon>Metazoa</taxon>
        <taxon>Spiralia</taxon>
        <taxon>Gnathifera</taxon>
        <taxon>Rotifera</taxon>
        <taxon>Eurotatoria</taxon>
        <taxon>Bdelloidea</taxon>
        <taxon>Philodinida</taxon>
        <taxon>Philodinidae</taxon>
        <taxon>Rotaria</taxon>
    </lineage>
</organism>
<protein>
    <recommendedName>
        <fullName evidence="2">Protein phosphatase</fullName>
        <ecNumber evidence="2">3.1.3.16</ecNumber>
    </recommendedName>
</protein>
<name>A0A815ZM32_9BILA</name>
<dbReference type="GO" id="GO:0046872">
    <property type="term" value="F:metal ion binding"/>
    <property type="evidence" value="ECO:0007669"/>
    <property type="project" value="UniProtKB-UniRule"/>
</dbReference>
<dbReference type="InterPro" id="IPR036457">
    <property type="entry name" value="PPM-type-like_dom_sf"/>
</dbReference>
<comment type="caution">
    <text evidence="4">The sequence shown here is derived from an EMBL/GenBank/DDBJ whole genome shotgun (WGS) entry which is preliminary data.</text>
</comment>
<evidence type="ECO:0000259" key="3">
    <source>
        <dbReference type="PROSITE" id="PS51746"/>
    </source>
</evidence>
<dbReference type="InterPro" id="IPR001932">
    <property type="entry name" value="PPM-type_phosphatase-like_dom"/>
</dbReference>
<feature type="domain" description="PPM-type phosphatase" evidence="3">
    <location>
        <begin position="115"/>
        <end position="373"/>
    </location>
</feature>
<dbReference type="GO" id="GO:0005739">
    <property type="term" value="C:mitochondrion"/>
    <property type="evidence" value="ECO:0007669"/>
    <property type="project" value="TreeGrafter"/>
</dbReference>
<dbReference type="OrthoDB" id="60843at2759"/>
<dbReference type="PANTHER" id="PTHR12320">
    <property type="entry name" value="PROTEIN PHOSPHATASE 2C"/>
    <property type="match status" value="1"/>
</dbReference>
<dbReference type="SMART" id="SM00331">
    <property type="entry name" value="PP2C_SIG"/>
    <property type="match status" value="1"/>
</dbReference>
<dbReference type="PANTHER" id="PTHR12320:SF1">
    <property type="entry name" value="PROTEIN PHOSPHATASE PTC7 HOMOLOG"/>
    <property type="match status" value="1"/>
</dbReference>
<dbReference type="Proteomes" id="UP000663834">
    <property type="component" value="Unassembled WGS sequence"/>
</dbReference>
<dbReference type="EMBL" id="CAJNOW010010687">
    <property type="protein sequence ID" value="CAF1586511.1"/>
    <property type="molecule type" value="Genomic_DNA"/>
</dbReference>
<accession>A0A815ZM32</accession>
<dbReference type="Gene3D" id="3.60.40.10">
    <property type="entry name" value="PPM-type phosphatase domain"/>
    <property type="match status" value="1"/>
</dbReference>
<dbReference type="CDD" id="cd00143">
    <property type="entry name" value="PP2Cc"/>
    <property type="match status" value="1"/>
</dbReference>
<dbReference type="SUPFAM" id="SSF81606">
    <property type="entry name" value="PP2C-like"/>
    <property type="match status" value="1"/>
</dbReference>
<evidence type="ECO:0000256" key="1">
    <source>
        <dbReference type="ARBA" id="ARBA00006702"/>
    </source>
</evidence>
<evidence type="ECO:0000313" key="4">
    <source>
        <dbReference type="EMBL" id="CAF1586511.1"/>
    </source>
</evidence>
<comment type="similarity">
    <text evidence="1 2">Belongs to the PP2C family.</text>
</comment>
<comment type="cofactor">
    <cofactor evidence="2">
        <name>Mn(2+)</name>
        <dbReference type="ChEBI" id="CHEBI:29035"/>
    </cofactor>
</comment>